<dbReference type="InterPro" id="IPR046335">
    <property type="entry name" value="LacI/GalR-like_sensor"/>
</dbReference>
<dbReference type="GO" id="GO:0043565">
    <property type="term" value="F:sequence-specific DNA binding"/>
    <property type="evidence" value="ECO:0007669"/>
    <property type="project" value="InterPro"/>
</dbReference>
<accession>A0A644WYI0</accession>
<reference evidence="5" key="1">
    <citation type="submission" date="2019-08" db="EMBL/GenBank/DDBJ databases">
        <authorList>
            <person name="Kucharzyk K."/>
            <person name="Murdoch R.W."/>
            <person name="Higgins S."/>
            <person name="Loffler F."/>
        </authorList>
    </citation>
    <scope>NUCLEOTIDE SEQUENCE</scope>
</reference>
<sequence length="215" mass="24776">MEDWLISLPKPVAIFACDDSFAIQISEICKLNNINIPKEIALLGVDNDRLICNLSDPPISSIILDAEKGGYELGRKIHETLQENNPKPFSICINPLGIELRKSTENYNVKDKYILEIVKYLQKNFDSAIKIDKLTSLVPLSRRSIESKFKNEMGISLYQFILNLRIEHFTFLLTTTNLSISDIIFKSGFNDYSNVFRLFRKIKGCTPVEYRKRFM</sequence>
<evidence type="ECO:0000256" key="1">
    <source>
        <dbReference type="ARBA" id="ARBA00023015"/>
    </source>
</evidence>
<dbReference type="InterPro" id="IPR028082">
    <property type="entry name" value="Peripla_BP_I"/>
</dbReference>
<dbReference type="GO" id="GO:0003700">
    <property type="term" value="F:DNA-binding transcription factor activity"/>
    <property type="evidence" value="ECO:0007669"/>
    <property type="project" value="InterPro"/>
</dbReference>
<dbReference type="PROSITE" id="PS01124">
    <property type="entry name" value="HTH_ARAC_FAMILY_2"/>
    <property type="match status" value="1"/>
</dbReference>
<dbReference type="Pfam" id="PF12833">
    <property type="entry name" value="HTH_18"/>
    <property type="match status" value="1"/>
</dbReference>
<organism evidence="5">
    <name type="scientific">bioreactor metagenome</name>
    <dbReference type="NCBI Taxonomy" id="1076179"/>
    <lineage>
        <taxon>unclassified sequences</taxon>
        <taxon>metagenomes</taxon>
        <taxon>ecological metagenomes</taxon>
    </lineage>
</organism>
<name>A0A644WYI0_9ZZZZ</name>
<dbReference type="SMART" id="SM00342">
    <property type="entry name" value="HTH_ARAC"/>
    <property type="match status" value="1"/>
</dbReference>
<keyword evidence="1" id="KW-0805">Transcription regulation</keyword>
<protein>
    <submittedName>
        <fullName evidence="5">Xylose operon regulatory protein</fullName>
    </submittedName>
</protein>
<dbReference type="PANTHER" id="PTHR43280:SF2">
    <property type="entry name" value="HTH-TYPE TRANSCRIPTIONAL REGULATOR EXSA"/>
    <property type="match status" value="1"/>
</dbReference>
<dbReference type="EMBL" id="VSSQ01001513">
    <property type="protein sequence ID" value="MPM08966.1"/>
    <property type="molecule type" value="Genomic_DNA"/>
</dbReference>
<dbReference type="PANTHER" id="PTHR43280">
    <property type="entry name" value="ARAC-FAMILY TRANSCRIPTIONAL REGULATOR"/>
    <property type="match status" value="1"/>
</dbReference>
<keyword evidence="3" id="KW-0804">Transcription</keyword>
<proteinExistence type="predicted"/>
<dbReference type="AlphaFoldDB" id="A0A644WYI0"/>
<comment type="caution">
    <text evidence="5">The sequence shown here is derived from an EMBL/GenBank/DDBJ whole genome shotgun (WGS) entry which is preliminary data.</text>
</comment>
<dbReference type="SUPFAM" id="SSF53822">
    <property type="entry name" value="Periplasmic binding protein-like I"/>
    <property type="match status" value="1"/>
</dbReference>
<dbReference type="SUPFAM" id="SSF46689">
    <property type="entry name" value="Homeodomain-like"/>
    <property type="match status" value="1"/>
</dbReference>
<dbReference type="Pfam" id="PF13377">
    <property type="entry name" value="Peripla_BP_3"/>
    <property type="match status" value="1"/>
</dbReference>
<evidence type="ECO:0000259" key="4">
    <source>
        <dbReference type="PROSITE" id="PS01124"/>
    </source>
</evidence>
<evidence type="ECO:0000313" key="5">
    <source>
        <dbReference type="EMBL" id="MPM08966.1"/>
    </source>
</evidence>
<keyword evidence="2" id="KW-0238">DNA-binding</keyword>
<evidence type="ECO:0000256" key="3">
    <source>
        <dbReference type="ARBA" id="ARBA00023163"/>
    </source>
</evidence>
<feature type="domain" description="HTH araC/xylS-type" evidence="4">
    <location>
        <begin position="115"/>
        <end position="213"/>
    </location>
</feature>
<dbReference type="Gene3D" id="1.10.10.60">
    <property type="entry name" value="Homeodomain-like"/>
    <property type="match status" value="1"/>
</dbReference>
<dbReference type="InterPro" id="IPR009057">
    <property type="entry name" value="Homeodomain-like_sf"/>
</dbReference>
<evidence type="ECO:0000256" key="2">
    <source>
        <dbReference type="ARBA" id="ARBA00023125"/>
    </source>
</evidence>
<dbReference type="Gene3D" id="3.40.50.2300">
    <property type="match status" value="1"/>
</dbReference>
<dbReference type="InterPro" id="IPR018060">
    <property type="entry name" value="HTH_AraC"/>
</dbReference>
<gene>
    <name evidence="5" type="primary">xylR_3</name>
    <name evidence="5" type="ORF">SDC9_55282</name>
</gene>